<feature type="transmembrane region" description="Helical" evidence="6">
    <location>
        <begin position="212"/>
        <end position="230"/>
    </location>
</feature>
<protein>
    <submittedName>
        <fullName evidence="7">US12 family protein</fullName>
    </submittedName>
</protein>
<dbReference type="EMBL" id="JADIMP010000103">
    <property type="protein sequence ID" value="MBO8442045.1"/>
    <property type="molecule type" value="Genomic_DNA"/>
</dbReference>
<evidence type="ECO:0000256" key="6">
    <source>
        <dbReference type="RuleBase" id="RU004379"/>
    </source>
</evidence>
<evidence type="ECO:0000256" key="1">
    <source>
        <dbReference type="ARBA" id="ARBA00004141"/>
    </source>
</evidence>
<evidence type="ECO:0000256" key="5">
    <source>
        <dbReference type="ARBA" id="ARBA00023136"/>
    </source>
</evidence>
<dbReference type="PANTHER" id="PTHR23291:SF50">
    <property type="entry name" value="PROTEIN LIFEGUARD 4"/>
    <property type="match status" value="1"/>
</dbReference>
<organism evidence="7 8">
    <name type="scientific">Candidatus Gallilactobacillus intestinavium</name>
    <dbReference type="NCBI Taxonomy" id="2840838"/>
    <lineage>
        <taxon>Bacteria</taxon>
        <taxon>Bacillati</taxon>
        <taxon>Bacillota</taxon>
        <taxon>Bacilli</taxon>
        <taxon>Lactobacillales</taxon>
        <taxon>Lactobacillaceae</taxon>
        <taxon>Lactobacillaceae incertae sedis</taxon>
        <taxon>Candidatus Gallilactobacillus</taxon>
    </lineage>
</organism>
<dbReference type="GO" id="GO:0016020">
    <property type="term" value="C:membrane"/>
    <property type="evidence" value="ECO:0007669"/>
    <property type="project" value="UniProtKB-SubCell"/>
</dbReference>
<comment type="similarity">
    <text evidence="2 6">Belongs to the BI1 family.</text>
</comment>
<feature type="transmembrane region" description="Helical" evidence="6">
    <location>
        <begin position="157"/>
        <end position="177"/>
    </location>
</feature>
<comment type="subcellular location">
    <subcellularLocation>
        <location evidence="1">Membrane</location>
        <topology evidence="1">Multi-pass membrane protein</topology>
    </subcellularLocation>
</comment>
<evidence type="ECO:0000256" key="2">
    <source>
        <dbReference type="ARBA" id="ARBA00010350"/>
    </source>
</evidence>
<sequence>MENTGTVSLNDLQKQVDTLGGSGHYIKKYKLMKNIMAFPCSKEEVHKLRIHIAKTYGLFCVQLLYIIGLIWLFITPPLAMEGAVDSFISGMADIMEFLHGALYIGIVIGLCILAGSDNPWIKGTGILCLEGIVALTTASLFSEMFDTMGQASAMRMIIMALSETIAIFAGASFYGLFTKRDLTKWEGPLFGALLSLVIAGFFAPFIHNIMFTVIYTLASTVIFTLFTMYDNQLIKVRFLSKYRDDIPDTKLSWWLLAADSSFDLVLDFVNLFLDLLTLGMAEADEEN</sequence>
<name>A0A9D9E8A2_9LACO</name>
<gene>
    <name evidence="7" type="ORF">IAA89_06430</name>
</gene>
<dbReference type="Pfam" id="PF01027">
    <property type="entry name" value="Bax1-I"/>
    <property type="match status" value="1"/>
</dbReference>
<reference evidence="7" key="1">
    <citation type="submission" date="2020-10" db="EMBL/GenBank/DDBJ databases">
        <authorList>
            <person name="Gilroy R."/>
        </authorList>
    </citation>
    <scope>NUCLEOTIDE SEQUENCE</scope>
    <source>
        <strain evidence="7">C6-149</strain>
    </source>
</reference>
<dbReference type="AlphaFoldDB" id="A0A9D9E8A2"/>
<keyword evidence="4 6" id="KW-1133">Transmembrane helix</keyword>
<dbReference type="PANTHER" id="PTHR23291">
    <property type="entry name" value="BAX INHIBITOR-RELATED"/>
    <property type="match status" value="1"/>
</dbReference>
<comment type="caution">
    <text evidence="7">The sequence shown here is derived from an EMBL/GenBank/DDBJ whole genome shotgun (WGS) entry which is preliminary data.</text>
</comment>
<evidence type="ECO:0000256" key="4">
    <source>
        <dbReference type="ARBA" id="ARBA00022989"/>
    </source>
</evidence>
<reference evidence="7" key="2">
    <citation type="journal article" date="2021" name="PeerJ">
        <title>Extensive microbial diversity within the chicken gut microbiome revealed by metagenomics and culture.</title>
        <authorList>
            <person name="Gilroy R."/>
            <person name="Ravi A."/>
            <person name="Getino M."/>
            <person name="Pursley I."/>
            <person name="Horton D.L."/>
            <person name="Alikhan N.F."/>
            <person name="Baker D."/>
            <person name="Gharbi K."/>
            <person name="Hall N."/>
            <person name="Watson M."/>
            <person name="Adriaenssens E.M."/>
            <person name="Foster-Nyarko E."/>
            <person name="Jarju S."/>
            <person name="Secka A."/>
            <person name="Antonio M."/>
            <person name="Oren A."/>
            <person name="Chaudhuri R.R."/>
            <person name="La Ragione R."/>
            <person name="Hildebrand F."/>
            <person name="Pallen M.J."/>
        </authorList>
    </citation>
    <scope>NUCLEOTIDE SEQUENCE</scope>
    <source>
        <strain evidence="7">C6-149</strain>
    </source>
</reference>
<evidence type="ECO:0000313" key="8">
    <source>
        <dbReference type="Proteomes" id="UP000823614"/>
    </source>
</evidence>
<dbReference type="InterPro" id="IPR006214">
    <property type="entry name" value="Bax_inhibitor_1-related"/>
</dbReference>
<evidence type="ECO:0000256" key="3">
    <source>
        <dbReference type="ARBA" id="ARBA00022692"/>
    </source>
</evidence>
<dbReference type="Proteomes" id="UP000823614">
    <property type="component" value="Unassembled WGS sequence"/>
</dbReference>
<feature type="transmembrane region" description="Helical" evidence="6">
    <location>
        <begin position="94"/>
        <end position="114"/>
    </location>
</feature>
<feature type="transmembrane region" description="Helical" evidence="6">
    <location>
        <begin position="126"/>
        <end position="145"/>
    </location>
</feature>
<feature type="transmembrane region" description="Helical" evidence="6">
    <location>
        <begin position="56"/>
        <end position="74"/>
    </location>
</feature>
<proteinExistence type="inferred from homology"/>
<evidence type="ECO:0000313" key="7">
    <source>
        <dbReference type="EMBL" id="MBO8442045.1"/>
    </source>
</evidence>
<keyword evidence="3 6" id="KW-0812">Transmembrane</keyword>
<accession>A0A9D9E8A2</accession>
<keyword evidence="5 6" id="KW-0472">Membrane</keyword>
<feature type="transmembrane region" description="Helical" evidence="6">
    <location>
        <begin position="189"/>
        <end position="206"/>
    </location>
</feature>